<dbReference type="EMBL" id="LXQA011149031">
    <property type="protein sequence ID" value="MCI86760.1"/>
    <property type="molecule type" value="Genomic_DNA"/>
</dbReference>
<proteinExistence type="predicted"/>
<protein>
    <submittedName>
        <fullName evidence="1">Uncharacterized protein</fullName>
    </submittedName>
</protein>
<dbReference type="Proteomes" id="UP000265520">
    <property type="component" value="Unassembled WGS sequence"/>
</dbReference>
<name>A0A392VK49_9FABA</name>
<evidence type="ECO:0000313" key="2">
    <source>
        <dbReference type="Proteomes" id="UP000265520"/>
    </source>
</evidence>
<sequence length="44" mass="4413">GCFAGVSFAQGSSFACPEVSCSSVFALCRLGCIQNVMSGFVSSA</sequence>
<accession>A0A392VK49</accession>
<keyword evidence="2" id="KW-1185">Reference proteome</keyword>
<dbReference type="AlphaFoldDB" id="A0A392VK49"/>
<feature type="non-terminal residue" evidence="1">
    <location>
        <position position="1"/>
    </location>
</feature>
<comment type="caution">
    <text evidence="1">The sequence shown here is derived from an EMBL/GenBank/DDBJ whole genome shotgun (WGS) entry which is preliminary data.</text>
</comment>
<evidence type="ECO:0000313" key="1">
    <source>
        <dbReference type="EMBL" id="MCI86760.1"/>
    </source>
</evidence>
<reference evidence="1 2" key="1">
    <citation type="journal article" date="2018" name="Front. Plant Sci.">
        <title>Red Clover (Trifolium pratense) and Zigzag Clover (T. medium) - A Picture of Genomic Similarities and Differences.</title>
        <authorList>
            <person name="Dluhosova J."/>
            <person name="Istvanek J."/>
            <person name="Nedelnik J."/>
            <person name="Repkova J."/>
        </authorList>
    </citation>
    <scope>NUCLEOTIDE SEQUENCE [LARGE SCALE GENOMIC DNA]</scope>
    <source>
        <strain evidence="2">cv. 10/8</strain>
        <tissue evidence="1">Leaf</tissue>
    </source>
</reference>
<organism evidence="1 2">
    <name type="scientific">Trifolium medium</name>
    <dbReference type="NCBI Taxonomy" id="97028"/>
    <lineage>
        <taxon>Eukaryota</taxon>
        <taxon>Viridiplantae</taxon>
        <taxon>Streptophyta</taxon>
        <taxon>Embryophyta</taxon>
        <taxon>Tracheophyta</taxon>
        <taxon>Spermatophyta</taxon>
        <taxon>Magnoliopsida</taxon>
        <taxon>eudicotyledons</taxon>
        <taxon>Gunneridae</taxon>
        <taxon>Pentapetalae</taxon>
        <taxon>rosids</taxon>
        <taxon>fabids</taxon>
        <taxon>Fabales</taxon>
        <taxon>Fabaceae</taxon>
        <taxon>Papilionoideae</taxon>
        <taxon>50 kb inversion clade</taxon>
        <taxon>NPAAA clade</taxon>
        <taxon>Hologalegina</taxon>
        <taxon>IRL clade</taxon>
        <taxon>Trifolieae</taxon>
        <taxon>Trifolium</taxon>
    </lineage>
</organism>